<dbReference type="Proteomes" id="UP000623608">
    <property type="component" value="Unassembled WGS sequence"/>
</dbReference>
<proteinExistence type="predicted"/>
<gene>
    <name evidence="3" type="ORF">Ate02nite_88670</name>
</gene>
<evidence type="ECO:0000313" key="4">
    <source>
        <dbReference type="Proteomes" id="UP000623608"/>
    </source>
</evidence>
<comment type="caution">
    <text evidence="3">The sequence shown here is derived from an EMBL/GenBank/DDBJ whole genome shotgun (WGS) entry which is preliminary data.</text>
</comment>
<feature type="transmembrane region" description="Helical" evidence="1">
    <location>
        <begin position="438"/>
        <end position="456"/>
    </location>
</feature>
<reference evidence="3" key="1">
    <citation type="submission" date="2021-01" db="EMBL/GenBank/DDBJ databases">
        <title>Whole genome shotgun sequence of Actinoplanes tereljensis NBRC 105297.</title>
        <authorList>
            <person name="Komaki H."/>
            <person name="Tamura T."/>
        </authorList>
    </citation>
    <scope>NUCLEOTIDE SEQUENCE</scope>
    <source>
        <strain evidence="3">NBRC 105297</strain>
    </source>
</reference>
<name>A0A919TZQ4_9ACTN</name>
<sequence>MRLLVLLSSVAVAVAGLAAPAAAAPATEVVPHVGIEVPQQVVAIAGKPTTVTATVVNAGRTAATGLVLHTSPPGTSQTVPDLAAGASITVTYSVTPDVATTVAGVASTLTVSVTAGEVTVDTAQMAVVRDTGAASLQVARIDDLTPNQNFPVAIRNTGTAPIEHFAMVFAGEQGLMPRAWEFGCNWKRDYRDELTIVTCVTNRTLAPGEAIAVPNLENEMSLQVPEDTGGKYTYAASFSVVGVSDAVVASAAPEVPGLATPNEAPADADFAGAGNIATFGVPVGATSADATVSGESIPGENGDTVTLTFWAGDVGPTAIIPPGHGWFPTVRVALPAGVEVRTADPNCAPGDDGVYTCVVTQWIRPAAVSLSQLAGFRFTVRIVDRGEGTGKVTLDAGAQDHNPANNTAKITWLKTVDHRQDNQDGGTLPITGAPAARVALGGALLLITGAVTFWAARRRRITTRA</sequence>
<keyword evidence="1" id="KW-0812">Transmembrane</keyword>
<keyword evidence="4" id="KW-1185">Reference proteome</keyword>
<accession>A0A919TZQ4</accession>
<keyword evidence="1" id="KW-0472">Membrane</keyword>
<dbReference type="AlphaFoldDB" id="A0A919TZQ4"/>
<evidence type="ECO:0008006" key="5">
    <source>
        <dbReference type="Google" id="ProtNLM"/>
    </source>
</evidence>
<keyword evidence="2" id="KW-0732">Signal</keyword>
<evidence type="ECO:0000256" key="2">
    <source>
        <dbReference type="SAM" id="SignalP"/>
    </source>
</evidence>
<dbReference type="RefSeq" id="WP_203813917.1">
    <property type="nucleotide sequence ID" value="NZ_BOMY01000055.1"/>
</dbReference>
<feature type="chain" id="PRO_5037517538" description="LPXTG-motif cell wall-anchored protein" evidence="2">
    <location>
        <begin position="24"/>
        <end position="465"/>
    </location>
</feature>
<evidence type="ECO:0000256" key="1">
    <source>
        <dbReference type="SAM" id="Phobius"/>
    </source>
</evidence>
<dbReference type="EMBL" id="BOMY01000055">
    <property type="protein sequence ID" value="GIF26137.1"/>
    <property type="molecule type" value="Genomic_DNA"/>
</dbReference>
<keyword evidence="1" id="KW-1133">Transmembrane helix</keyword>
<organism evidence="3 4">
    <name type="scientific">Paractinoplanes tereljensis</name>
    <dbReference type="NCBI Taxonomy" id="571912"/>
    <lineage>
        <taxon>Bacteria</taxon>
        <taxon>Bacillati</taxon>
        <taxon>Actinomycetota</taxon>
        <taxon>Actinomycetes</taxon>
        <taxon>Micromonosporales</taxon>
        <taxon>Micromonosporaceae</taxon>
        <taxon>Paractinoplanes</taxon>
    </lineage>
</organism>
<feature type="signal peptide" evidence="2">
    <location>
        <begin position="1"/>
        <end position="23"/>
    </location>
</feature>
<protein>
    <recommendedName>
        <fullName evidence="5">LPXTG-motif cell wall-anchored protein</fullName>
    </recommendedName>
</protein>
<evidence type="ECO:0000313" key="3">
    <source>
        <dbReference type="EMBL" id="GIF26137.1"/>
    </source>
</evidence>